<dbReference type="InterPro" id="IPR000073">
    <property type="entry name" value="AB_hydrolase_1"/>
</dbReference>
<dbReference type="Gene3D" id="3.40.50.1820">
    <property type="entry name" value="alpha/beta hydrolase"/>
    <property type="match status" value="1"/>
</dbReference>
<dbReference type="GO" id="GO:0004177">
    <property type="term" value="F:aminopeptidase activity"/>
    <property type="evidence" value="ECO:0007669"/>
    <property type="project" value="UniProtKB-EC"/>
</dbReference>
<dbReference type="EMBL" id="UOEU01000792">
    <property type="protein sequence ID" value="VAW40384.1"/>
    <property type="molecule type" value="Genomic_DNA"/>
</dbReference>
<dbReference type="Pfam" id="PF00561">
    <property type="entry name" value="Abhydrolase_1"/>
    <property type="match status" value="1"/>
</dbReference>
<dbReference type="GO" id="GO:0005737">
    <property type="term" value="C:cytoplasm"/>
    <property type="evidence" value="ECO:0007669"/>
    <property type="project" value="InterPro"/>
</dbReference>
<dbReference type="Pfam" id="PF08386">
    <property type="entry name" value="Abhydrolase_4"/>
    <property type="match status" value="1"/>
</dbReference>
<evidence type="ECO:0000259" key="3">
    <source>
        <dbReference type="Pfam" id="PF08386"/>
    </source>
</evidence>
<dbReference type="AlphaFoldDB" id="A0A3B0W9J9"/>
<evidence type="ECO:0000256" key="1">
    <source>
        <dbReference type="SAM" id="MobiDB-lite"/>
    </source>
</evidence>
<dbReference type="InterPro" id="IPR005944">
    <property type="entry name" value="Pro_iminopeptidase"/>
</dbReference>
<feature type="domain" description="Peptidase S33 tripeptidyl aminopeptidase-like C-terminal" evidence="3">
    <location>
        <begin position="462"/>
        <end position="544"/>
    </location>
</feature>
<organism evidence="4">
    <name type="scientific">hydrothermal vent metagenome</name>
    <dbReference type="NCBI Taxonomy" id="652676"/>
    <lineage>
        <taxon>unclassified sequences</taxon>
        <taxon>metagenomes</taxon>
        <taxon>ecological metagenomes</taxon>
    </lineage>
</organism>
<feature type="region of interest" description="Disordered" evidence="1">
    <location>
        <begin position="47"/>
        <end position="83"/>
    </location>
</feature>
<dbReference type="GO" id="GO:0006508">
    <property type="term" value="P:proteolysis"/>
    <property type="evidence" value="ECO:0007669"/>
    <property type="project" value="InterPro"/>
</dbReference>
<dbReference type="PANTHER" id="PTHR43722:SF1">
    <property type="entry name" value="PROLINE IMINOPEPTIDASE"/>
    <property type="match status" value="1"/>
</dbReference>
<dbReference type="SUPFAM" id="SSF53474">
    <property type="entry name" value="alpha/beta-Hydrolases"/>
    <property type="match status" value="1"/>
</dbReference>
<proteinExistence type="predicted"/>
<evidence type="ECO:0000313" key="4">
    <source>
        <dbReference type="EMBL" id="VAW40384.1"/>
    </source>
</evidence>
<feature type="compositionally biased region" description="Low complexity" evidence="1">
    <location>
        <begin position="59"/>
        <end position="73"/>
    </location>
</feature>
<evidence type="ECO:0008006" key="5">
    <source>
        <dbReference type="Google" id="ProtNLM"/>
    </source>
</evidence>
<dbReference type="InterPro" id="IPR029058">
    <property type="entry name" value="AB_hydrolase_fold"/>
</dbReference>
<dbReference type="InterPro" id="IPR013595">
    <property type="entry name" value="Pept_S33_TAP-like_C"/>
</dbReference>
<accession>A0A3B0W9J9</accession>
<evidence type="ECO:0000259" key="2">
    <source>
        <dbReference type="Pfam" id="PF00561"/>
    </source>
</evidence>
<feature type="domain" description="AB hydrolase-1" evidence="2">
    <location>
        <begin position="144"/>
        <end position="320"/>
    </location>
</feature>
<protein>
    <recommendedName>
        <fullName evidence="5">AB hydrolase-1 domain-containing protein</fullName>
    </recommendedName>
</protein>
<sequence length="702" mass="75287">MIQQIHLTLRRVALGATVALLLLSACNADGATPTPAPSQTPIKEATAVSEIPTEEPTEETTAVPTEAPTLEPTQEPELVTAPSTGSEQAVYEEARCEFDVPQGRDVTCGWLTVPEDRNNPDDGKTIRLHIAKFSSDSANPAPDPIVYLAGGPGEDALETVPLTFERFFAPYLANHDFIMFDQRGTGYSQPSLACPEMQQMGLDLLEQEITDAEAADLIIESLQECHDRLIADGINLAAYNSAANAADLNDLRLALGFDEWNLLGISYGTRLAQTTMRDYPNGIRSVILDSAYPLEANLLTDTADNVARAYAELFDGCAADPICNEAYPELETTFFNLVAKLNEENVEITVADLRSGKRYDTMLAGDDLLGILFQTLYSTEIIPSLPQLITEIDGGDYATLSALLSSFLLNGEFFSAGMQFSVQCNEENIFADEAEVIAAAEEHPELSPLFENSINLGPPALEVCGFWGAGVADGIENEAVSSDIPTLILAGEYDPITPPSWGQQVQTGLSNATFYEFPGTGHGVSISGECAVELLESFWANPEGTPDATCLATVAAPAFIVPGSNDGQITLIPFTNSNFGMTGVVPEGWQEVAPGVYGRGNSALDQTVIIQQAAPGTTAEQLLNILSGQFGWEEAPASNGMYETAVYTWTLYESEVQGFPTNIALTEADGTTLLVLLISPADEQETLVDALFFPALDDLTIE</sequence>
<name>A0A3B0W9J9_9ZZZZ</name>
<reference evidence="4" key="1">
    <citation type="submission" date="2018-06" db="EMBL/GenBank/DDBJ databases">
        <authorList>
            <person name="Zhirakovskaya E."/>
        </authorList>
    </citation>
    <scope>NUCLEOTIDE SEQUENCE</scope>
</reference>
<dbReference type="PANTHER" id="PTHR43722">
    <property type="entry name" value="PROLINE IMINOPEPTIDASE"/>
    <property type="match status" value="1"/>
</dbReference>
<gene>
    <name evidence="4" type="ORF">MNBD_CHLOROFLEXI01-2356</name>
</gene>